<evidence type="ECO:0000256" key="2">
    <source>
        <dbReference type="ARBA" id="ARBA00023125"/>
    </source>
</evidence>
<dbReference type="InterPro" id="IPR036388">
    <property type="entry name" value="WH-like_DNA-bd_sf"/>
</dbReference>
<dbReference type="InterPro" id="IPR011991">
    <property type="entry name" value="ArsR-like_HTH"/>
</dbReference>
<keyword evidence="2" id="KW-0238">DNA-binding</keyword>
<gene>
    <name evidence="5" type="ORF">UFOPK3605_01495</name>
    <name evidence="6" type="ORF">UFOPK4121_00977</name>
</gene>
<name>A0A6J7RCB6_9ZZZZ</name>
<evidence type="ECO:0000256" key="3">
    <source>
        <dbReference type="ARBA" id="ARBA00023163"/>
    </source>
</evidence>
<dbReference type="PROSITE" id="PS00846">
    <property type="entry name" value="HTH_ARSR_1"/>
    <property type="match status" value="1"/>
</dbReference>
<dbReference type="InterPro" id="IPR001845">
    <property type="entry name" value="HTH_ArsR_DNA-bd_dom"/>
</dbReference>
<dbReference type="SUPFAM" id="SSF46785">
    <property type="entry name" value="Winged helix' DNA-binding domain"/>
    <property type="match status" value="1"/>
</dbReference>
<dbReference type="GO" id="GO:0003677">
    <property type="term" value="F:DNA binding"/>
    <property type="evidence" value="ECO:0007669"/>
    <property type="project" value="UniProtKB-KW"/>
</dbReference>
<organism evidence="6">
    <name type="scientific">freshwater metagenome</name>
    <dbReference type="NCBI Taxonomy" id="449393"/>
    <lineage>
        <taxon>unclassified sequences</taxon>
        <taxon>metagenomes</taxon>
        <taxon>ecological metagenomes</taxon>
    </lineage>
</organism>
<accession>A0A6J7RCB6</accession>
<keyword evidence="3" id="KW-0804">Transcription</keyword>
<reference evidence="6" key="1">
    <citation type="submission" date="2020-05" db="EMBL/GenBank/DDBJ databases">
        <authorList>
            <person name="Chiriac C."/>
            <person name="Salcher M."/>
            <person name="Ghai R."/>
            <person name="Kavagutti S V."/>
        </authorList>
    </citation>
    <scope>NUCLEOTIDE SEQUENCE</scope>
</reference>
<dbReference type="Gene3D" id="1.10.10.10">
    <property type="entry name" value="Winged helix-like DNA-binding domain superfamily/Winged helix DNA-binding domain"/>
    <property type="match status" value="1"/>
</dbReference>
<feature type="domain" description="HTH arsR-type" evidence="4">
    <location>
        <begin position="23"/>
        <end position="119"/>
    </location>
</feature>
<dbReference type="EMBL" id="CAFBMM010000113">
    <property type="protein sequence ID" value="CAB4917625.1"/>
    <property type="molecule type" value="Genomic_DNA"/>
</dbReference>
<evidence type="ECO:0000256" key="1">
    <source>
        <dbReference type="ARBA" id="ARBA00023015"/>
    </source>
</evidence>
<dbReference type="Pfam" id="PF01022">
    <property type="entry name" value="HTH_5"/>
    <property type="match status" value="1"/>
</dbReference>
<dbReference type="CDD" id="cd00090">
    <property type="entry name" value="HTH_ARSR"/>
    <property type="match status" value="1"/>
</dbReference>
<dbReference type="InterPro" id="IPR036390">
    <property type="entry name" value="WH_DNA-bd_sf"/>
</dbReference>
<dbReference type="PROSITE" id="PS50987">
    <property type="entry name" value="HTH_ARSR_2"/>
    <property type="match status" value="1"/>
</dbReference>
<dbReference type="NCBIfam" id="NF033788">
    <property type="entry name" value="HTH_metalloreg"/>
    <property type="match status" value="1"/>
</dbReference>
<protein>
    <submittedName>
        <fullName evidence="6">Unannotated protein</fullName>
    </submittedName>
</protein>
<dbReference type="EMBL" id="CAFBPQ010000028">
    <property type="protein sequence ID" value="CAB5026268.1"/>
    <property type="molecule type" value="Genomic_DNA"/>
</dbReference>
<dbReference type="InterPro" id="IPR018334">
    <property type="entry name" value="ArsR_HTH"/>
</dbReference>
<evidence type="ECO:0000313" key="5">
    <source>
        <dbReference type="EMBL" id="CAB4917625.1"/>
    </source>
</evidence>
<dbReference type="PANTHER" id="PTHR33154:SF18">
    <property type="entry name" value="ARSENICAL RESISTANCE OPERON REPRESSOR"/>
    <property type="match status" value="1"/>
</dbReference>
<dbReference type="PRINTS" id="PR00778">
    <property type="entry name" value="HTHARSR"/>
</dbReference>
<keyword evidence="1" id="KW-0805">Transcription regulation</keyword>
<dbReference type="InterPro" id="IPR051081">
    <property type="entry name" value="HTH_MetalResp_TranReg"/>
</dbReference>
<evidence type="ECO:0000259" key="4">
    <source>
        <dbReference type="PROSITE" id="PS50987"/>
    </source>
</evidence>
<dbReference type="GO" id="GO:0003700">
    <property type="term" value="F:DNA-binding transcription factor activity"/>
    <property type="evidence" value="ECO:0007669"/>
    <property type="project" value="InterPro"/>
</dbReference>
<sequence>MESSARVAKTTKACRGKSLPASLTESQSTDLASAFKVLADPIRVRLLSLIAASPEGEVCACDLVDTLKRSQPTISHHLGVLCDAGFLSRERQGTWIWYSVVPERWAQLRVAFDSATALV</sequence>
<dbReference type="PANTHER" id="PTHR33154">
    <property type="entry name" value="TRANSCRIPTIONAL REGULATOR, ARSR FAMILY"/>
    <property type="match status" value="1"/>
</dbReference>
<evidence type="ECO:0000313" key="6">
    <source>
        <dbReference type="EMBL" id="CAB5026268.1"/>
    </source>
</evidence>
<dbReference type="SMART" id="SM00418">
    <property type="entry name" value="HTH_ARSR"/>
    <property type="match status" value="1"/>
</dbReference>
<dbReference type="AlphaFoldDB" id="A0A6J7RCB6"/>
<proteinExistence type="predicted"/>